<keyword evidence="3" id="KW-1185">Reference proteome</keyword>
<keyword evidence="1" id="KW-0472">Membrane</keyword>
<accession>A0ABV5ELI8</accession>
<evidence type="ECO:0000256" key="1">
    <source>
        <dbReference type="SAM" id="Phobius"/>
    </source>
</evidence>
<feature type="transmembrane region" description="Helical" evidence="1">
    <location>
        <begin position="12"/>
        <end position="34"/>
    </location>
</feature>
<dbReference type="Proteomes" id="UP001585080">
    <property type="component" value="Unassembled WGS sequence"/>
</dbReference>
<protein>
    <recommendedName>
        <fullName evidence="4">LPXTG cell wall anchor domain-containing protein</fullName>
    </recommendedName>
</protein>
<evidence type="ECO:0000313" key="3">
    <source>
        <dbReference type="Proteomes" id="UP001585080"/>
    </source>
</evidence>
<reference evidence="2 3" key="1">
    <citation type="submission" date="2024-01" db="EMBL/GenBank/DDBJ databases">
        <title>Genome mining of biosynthetic gene clusters to explore secondary metabolites of Streptomyces sp.</title>
        <authorList>
            <person name="Baig A."/>
            <person name="Ajitkumar Shintre N."/>
            <person name="Kumar H."/>
            <person name="Anbarasu A."/>
            <person name="Ramaiah S."/>
        </authorList>
    </citation>
    <scope>NUCLEOTIDE SEQUENCE [LARGE SCALE GENOMIC DNA]</scope>
    <source>
        <strain evidence="2 3">A57</strain>
    </source>
</reference>
<comment type="caution">
    <text evidence="2">The sequence shown here is derived from an EMBL/GenBank/DDBJ whole genome shotgun (WGS) entry which is preliminary data.</text>
</comment>
<keyword evidence="1" id="KW-0812">Transmembrane</keyword>
<sequence>MDYLPISQMTGMQWLGAGILLALTAVLTAGLFAWGRRRLV</sequence>
<dbReference type="RefSeq" id="WP_376736155.1">
    <property type="nucleotide sequence ID" value="NZ_JAYMRP010000051.1"/>
</dbReference>
<gene>
    <name evidence="2" type="ORF">VSS16_34250</name>
</gene>
<evidence type="ECO:0000313" key="2">
    <source>
        <dbReference type="EMBL" id="MFB8777714.1"/>
    </source>
</evidence>
<evidence type="ECO:0008006" key="4">
    <source>
        <dbReference type="Google" id="ProtNLM"/>
    </source>
</evidence>
<proteinExistence type="predicted"/>
<dbReference type="EMBL" id="JAYMRP010000051">
    <property type="protein sequence ID" value="MFB8777714.1"/>
    <property type="molecule type" value="Genomic_DNA"/>
</dbReference>
<name>A0ABV5ELI8_9ACTN</name>
<keyword evidence="1" id="KW-1133">Transmembrane helix</keyword>
<organism evidence="2 3">
    <name type="scientific">Streptomyces broussonetiae</name>
    <dbReference type="NCBI Taxonomy" id="2686304"/>
    <lineage>
        <taxon>Bacteria</taxon>
        <taxon>Bacillati</taxon>
        <taxon>Actinomycetota</taxon>
        <taxon>Actinomycetes</taxon>
        <taxon>Kitasatosporales</taxon>
        <taxon>Streptomycetaceae</taxon>
        <taxon>Streptomyces</taxon>
    </lineage>
</organism>